<proteinExistence type="predicted"/>
<protein>
    <submittedName>
        <fullName evidence="1">Uncharacterized protein</fullName>
    </submittedName>
</protein>
<organism evidence="1 2">
    <name type="scientific">Litoribacillus peritrichatus</name>
    <dbReference type="NCBI Taxonomy" id="718191"/>
    <lineage>
        <taxon>Bacteria</taxon>
        <taxon>Pseudomonadati</taxon>
        <taxon>Pseudomonadota</taxon>
        <taxon>Gammaproteobacteria</taxon>
        <taxon>Oceanospirillales</taxon>
        <taxon>Oceanospirillaceae</taxon>
        <taxon>Litoribacillus</taxon>
    </lineage>
</organism>
<keyword evidence="2" id="KW-1185">Reference proteome</keyword>
<evidence type="ECO:0000313" key="2">
    <source>
        <dbReference type="Proteomes" id="UP001501565"/>
    </source>
</evidence>
<comment type="caution">
    <text evidence="1">The sequence shown here is derived from an EMBL/GenBank/DDBJ whole genome shotgun (WGS) entry which is preliminary data.</text>
</comment>
<accession>A0ABP7MVD7</accession>
<reference evidence="2" key="1">
    <citation type="journal article" date="2019" name="Int. J. Syst. Evol. Microbiol.">
        <title>The Global Catalogue of Microorganisms (GCM) 10K type strain sequencing project: providing services to taxonomists for standard genome sequencing and annotation.</title>
        <authorList>
            <consortium name="The Broad Institute Genomics Platform"/>
            <consortium name="The Broad Institute Genome Sequencing Center for Infectious Disease"/>
            <person name="Wu L."/>
            <person name="Ma J."/>
        </authorList>
    </citation>
    <scope>NUCLEOTIDE SEQUENCE [LARGE SCALE GENOMIC DNA]</scope>
    <source>
        <strain evidence="2">JCM 17551</strain>
    </source>
</reference>
<name>A0ABP7MVD7_9GAMM</name>
<sequence length="63" mass="7012">MTVAMNNGRYGSRRVRFAIQAPLTPIETRMKGPAQHKPAPMEANKPVMTGIWDVIFFKVSIPG</sequence>
<dbReference type="Proteomes" id="UP001501565">
    <property type="component" value="Unassembled WGS sequence"/>
</dbReference>
<gene>
    <name evidence="1" type="ORF">GCM10022277_29170</name>
</gene>
<evidence type="ECO:0000313" key="1">
    <source>
        <dbReference type="EMBL" id="GAA3930625.1"/>
    </source>
</evidence>
<dbReference type="EMBL" id="BAABBN010000007">
    <property type="protein sequence ID" value="GAA3930625.1"/>
    <property type="molecule type" value="Genomic_DNA"/>
</dbReference>